<evidence type="ECO:0000256" key="1">
    <source>
        <dbReference type="ARBA" id="ARBA00007118"/>
    </source>
</evidence>
<dbReference type="SUPFAM" id="SSF54862">
    <property type="entry name" value="4Fe-4S ferredoxins"/>
    <property type="match status" value="1"/>
</dbReference>
<dbReference type="CDD" id="cd02143">
    <property type="entry name" value="nitroreductase_FeS-like"/>
    <property type="match status" value="1"/>
</dbReference>
<dbReference type="PANTHER" id="PTHR43673:SF10">
    <property type="entry name" value="NADH DEHYDROGENASE_NAD(P)H NITROREDUCTASE XCC3605-RELATED"/>
    <property type="match status" value="1"/>
</dbReference>
<dbReference type="PANTHER" id="PTHR43673">
    <property type="entry name" value="NAD(P)H NITROREDUCTASE YDGI-RELATED"/>
    <property type="match status" value="1"/>
</dbReference>
<evidence type="ECO:0000259" key="3">
    <source>
        <dbReference type="PROSITE" id="PS51379"/>
    </source>
</evidence>
<evidence type="ECO:0000313" key="4">
    <source>
        <dbReference type="EMBL" id="MPL78490.1"/>
    </source>
</evidence>
<comment type="similarity">
    <text evidence="1">Belongs to the nitroreductase family.</text>
</comment>
<dbReference type="InterPro" id="IPR017896">
    <property type="entry name" value="4Fe4S_Fe-S-bd"/>
</dbReference>
<gene>
    <name evidence="4" type="primary">rsxB_21</name>
    <name evidence="4" type="ORF">SDC9_24359</name>
</gene>
<feature type="domain" description="4Fe-4S ferredoxin-type" evidence="3">
    <location>
        <begin position="2"/>
        <end position="31"/>
    </location>
</feature>
<comment type="caution">
    <text evidence="4">The sequence shown here is derived from an EMBL/GenBank/DDBJ whole genome shotgun (WGS) entry which is preliminary data.</text>
</comment>
<keyword evidence="2" id="KW-0560">Oxidoreductase</keyword>
<protein>
    <submittedName>
        <fullName evidence="4">Electron transport complex subunit RsxB</fullName>
    </submittedName>
</protein>
<dbReference type="AlphaFoldDB" id="A0A644UHY1"/>
<dbReference type="Pfam" id="PF00881">
    <property type="entry name" value="Nitroreductase"/>
    <property type="match status" value="1"/>
</dbReference>
<name>A0A644UHY1_9ZZZZ</name>
<feature type="domain" description="4Fe-4S ferredoxin-type" evidence="3">
    <location>
        <begin position="32"/>
        <end position="61"/>
    </location>
</feature>
<sequence length="270" mass="30255">MALIEVNTEECIKCGVCIAACPTRVLVMGEKGPEELMPQNCIACGHCVAICPKKAINNKKTPLDKQIEITEQAPLDKEIAKKFLRSRRSIRCYKDMPVPQDKLLELVEIARFAPTAGNGQGISYIIINNKELLKRVTEVVIEWMEAEVLKGPKTHWSFSLHIRAYRENGLDNILRNAPHLVLAMAQKDLARGRENSVFSLAYLELFAPSLGLGSCWAGIIEMCIFAGYAPLLELFNVPKDKVITGAVMVGYPKYKFKRLVDRAPLDVQWL</sequence>
<accession>A0A644UHY1</accession>
<dbReference type="PROSITE" id="PS51379">
    <property type="entry name" value="4FE4S_FER_2"/>
    <property type="match status" value="2"/>
</dbReference>
<dbReference type="Gene3D" id="3.40.109.10">
    <property type="entry name" value="NADH Oxidase"/>
    <property type="match status" value="1"/>
</dbReference>
<organism evidence="4">
    <name type="scientific">bioreactor metagenome</name>
    <dbReference type="NCBI Taxonomy" id="1076179"/>
    <lineage>
        <taxon>unclassified sequences</taxon>
        <taxon>metagenomes</taxon>
        <taxon>ecological metagenomes</taxon>
    </lineage>
</organism>
<dbReference type="InterPro" id="IPR000415">
    <property type="entry name" value="Nitroreductase-like"/>
</dbReference>
<evidence type="ECO:0000256" key="2">
    <source>
        <dbReference type="ARBA" id="ARBA00023002"/>
    </source>
</evidence>
<dbReference type="SUPFAM" id="SSF55469">
    <property type="entry name" value="FMN-dependent nitroreductase-like"/>
    <property type="match status" value="1"/>
</dbReference>
<reference evidence="4" key="1">
    <citation type="submission" date="2019-08" db="EMBL/GenBank/DDBJ databases">
        <authorList>
            <person name="Kucharzyk K."/>
            <person name="Murdoch R.W."/>
            <person name="Higgins S."/>
            <person name="Loffler F."/>
        </authorList>
    </citation>
    <scope>NUCLEOTIDE SEQUENCE</scope>
</reference>
<proteinExistence type="inferred from homology"/>
<dbReference type="Gene3D" id="3.30.70.20">
    <property type="match status" value="1"/>
</dbReference>
<dbReference type="GO" id="GO:0016491">
    <property type="term" value="F:oxidoreductase activity"/>
    <property type="evidence" value="ECO:0007669"/>
    <property type="project" value="UniProtKB-KW"/>
</dbReference>
<dbReference type="Pfam" id="PF13237">
    <property type="entry name" value="Fer4_10"/>
    <property type="match status" value="1"/>
</dbReference>
<dbReference type="InterPro" id="IPR029479">
    <property type="entry name" value="Nitroreductase"/>
</dbReference>
<dbReference type="InterPro" id="IPR017900">
    <property type="entry name" value="4Fe4S_Fe_S_CS"/>
</dbReference>
<dbReference type="EMBL" id="VSSQ01000116">
    <property type="protein sequence ID" value="MPL78490.1"/>
    <property type="molecule type" value="Genomic_DNA"/>
</dbReference>
<dbReference type="PROSITE" id="PS00198">
    <property type="entry name" value="4FE4S_FER_1"/>
    <property type="match status" value="2"/>
</dbReference>